<evidence type="ECO:0000256" key="6">
    <source>
        <dbReference type="ARBA" id="ARBA00023136"/>
    </source>
</evidence>
<dbReference type="OrthoDB" id="271506at2759"/>
<dbReference type="FunFam" id="1.20.1280.290:FF:000006">
    <property type="entry name" value="mannose-P-dolichol utilization defect 1 protein"/>
    <property type="match status" value="1"/>
</dbReference>
<evidence type="ECO:0000256" key="9">
    <source>
        <dbReference type="SAM" id="Phobius"/>
    </source>
</evidence>
<dbReference type="InterPro" id="IPR016817">
    <property type="entry name" value="MannP-dilichol_defect-1"/>
</dbReference>
<dbReference type="AlphaFoldDB" id="A0A8H7BR14"/>
<keyword evidence="3 8" id="KW-0812">Transmembrane</keyword>
<evidence type="ECO:0000256" key="3">
    <source>
        <dbReference type="ARBA" id="ARBA00022692"/>
    </source>
</evidence>
<gene>
    <name evidence="10" type="ORF">EC973_009529</name>
</gene>
<feature type="transmembrane region" description="Helical" evidence="9">
    <location>
        <begin position="103"/>
        <end position="121"/>
    </location>
</feature>
<accession>A0A8H7BR14</accession>
<protein>
    <recommendedName>
        <fullName evidence="8">Mannose-P-dolichol utilization defect 1 protein homolog</fullName>
    </recommendedName>
</protein>
<reference evidence="10" key="1">
    <citation type="submission" date="2020-01" db="EMBL/GenBank/DDBJ databases">
        <title>Genome Sequencing of Three Apophysomyces-Like Fungal Strains Confirms a Novel Fungal Genus in the Mucoromycota with divergent Burkholderia-like Endosymbiotic Bacteria.</title>
        <authorList>
            <person name="Stajich J.E."/>
            <person name="Macias A.M."/>
            <person name="Carter-House D."/>
            <person name="Lovett B."/>
            <person name="Kasson L.R."/>
            <person name="Berry K."/>
            <person name="Grigoriev I."/>
            <person name="Chang Y."/>
            <person name="Spatafora J."/>
            <person name="Kasson M.T."/>
        </authorList>
    </citation>
    <scope>NUCLEOTIDE SEQUENCE</scope>
    <source>
        <strain evidence="10">NRRL A-21654</strain>
    </source>
</reference>
<feature type="transmembrane region" description="Helical" evidence="9">
    <location>
        <begin position="153"/>
        <end position="172"/>
    </location>
</feature>
<keyword evidence="2" id="KW-0813">Transport</keyword>
<evidence type="ECO:0000313" key="11">
    <source>
        <dbReference type="Proteomes" id="UP000605846"/>
    </source>
</evidence>
<name>A0A8H7BR14_9FUNG</name>
<dbReference type="Proteomes" id="UP000605846">
    <property type="component" value="Unassembled WGS sequence"/>
</dbReference>
<keyword evidence="5 8" id="KW-1133">Transmembrane helix</keyword>
<dbReference type="Pfam" id="PF04193">
    <property type="entry name" value="PQ-loop"/>
    <property type="match status" value="2"/>
</dbReference>
<evidence type="ECO:0000256" key="7">
    <source>
        <dbReference type="ARBA" id="ARBA00038475"/>
    </source>
</evidence>
<sequence length="245" mass="26756">MNLPPLISEPLIALLGEQCYATLVQDLNVTDVECIKYAISKGLGLGIVLGGSIVKVPQILTILKSKSAEGLSMSSYLLETLSYAITLAYNLRQGNPFSTFGEVLFIMLQNVAIMLLILFYGRQYRAMFFTLFNFAGFLHCLCNVKIVPSWALASLYAAAIPLSLASKIPQIFSNLANKSTGQLSVFAVITYFGGSVARVFTTMTELDDQLMLGGVILAAILNGVLLLQVFLYWGNKVESRQTKTD</sequence>
<evidence type="ECO:0000256" key="5">
    <source>
        <dbReference type="ARBA" id="ARBA00022989"/>
    </source>
</evidence>
<evidence type="ECO:0000313" key="10">
    <source>
        <dbReference type="EMBL" id="KAF7725574.1"/>
    </source>
</evidence>
<organism evidence="10 11">
    <name type="scientific">Apophysomyces ossiformis</name>
    <dbReference type="NCBI Taxonomy" id="679940"/>
    <lineage>
        <taxon>Eukaryota</taxon>
        <taxon>Fungi</taxon>
        <taxon>Fungi incertae sedis</taxon>
        <taxon>Mucoromycota</taxon>
        <taxon>Mucoromycotina</taxon>
        <taxon>Mucoromycetes</taxon>
        <taxon>Mucorales</taxon>
        <taxon>Mucorineae</taxon>
        <taxon>Mucoraceae</taxon>
        <taxon>Apophysomyces</taxon>
    </lineage>
</organism>
<dbReference type="PANTHER" id="PTHR12226">
    <property type="entry name" value="MANNOSE-P-DOLICHOL UTILIZATION DEFECT 1 LEC35 -RELATED"/>
    <property type="match status" value="1"/>
</dbReference>
<comment type="caution">
    <text evidence="10">The sequence shown here is derived from an EMBL/GenBank/DDBJ whole genome shotgun (WGS) entry which is preliminary data.</text>
</comment>
<feature type="transmembrane region" description="Helical" evidence="9">
    <location>
        <begin position="128"/>
        <end position="147"/>
    </location>
</feature>
<evidence type="ECO:0000256" key="8">
    <source>
        <dbReference type="PIRNR" id="PIRNR023381"/>
    </source>
</evidence>
<keyword evidence="6 8" id="KW-0472">Membrane</keyword>
<dbReference type="EMBL" id="JABAYA010000094">
    <property type="protein sequence ID" value="KAF7725574.1"/>
    <property type="molecule type" value="Genomic_DNA"/>
</dbReference>
<evidence type="ECO:0000256" key="4">
    <source>
        <dbReference type="ARBA" id="ARBA00022737"/>
    </source>
</evidence>
<dbReference type="PIRSF" id="PIRSF023381">
    <property type="entry name" value="MannP-dilichol_defect-1p"/>
    <property type="match status" value="1"/>
</dbReference>
<dbReference type="InterPro" id="IPR006603">
    <property type="entry name" value="PQ-loop_rpt"/>
</dbReference>
<dbReference type="Gene3D" id="1.20.1280.290">
    <property type="match status" value="2"/>
</dbReference>
<feature type="transmembrane region" description="Helical" evidence="9">
    <location>
        <begin position="210"/>
        <end position="233"/>
    </location>
</feature>
<comment type="similarity">
    <text evidence="7 8">Belongs to the MPDU1 (TC 2.A.43.3) family.</text>
</comment>
<comment type="subcellular location">
    <subcellularLocation>
        <location evidence="1 8">Membrane</location>
        <topology evidence="1 8">Multi-pass membrane protein</topology>
    </subcellularLocation>
</comment>
<feature type="transmembrane region" description="Helical" evidence="9">
    <location>
        <begin position="184"/>
        <end position="204"/>
    </location>
</feature>
<dbReference type="GO" id="GO:0016020">
    <property type="term" value="C:membrane"/>
    <property type="evidence" value="ECO:0007669"/>
    <property type="project" value="UniProtKB-SubCell"/>
</dbReference>
<dbReference type="PANTHER" id="PTHR12226:SF2">
    <property type="entry name" value="MANNOSE-P-DOLICHOL UTILIZATION DEFECT 1 PROTEIN"/>
    <property type="match status" value="1"/>
</dbReference>
<keyword evidence="4" id="KW-0677">Repeat</keyword>
<evidence type="ECO:0000256" key="2">
    <source>
        <dbReference type="ARBA" id="ARBA00022448"/>
    </source>
</evidence>
<keyword evidence="11" id="KW-1185">Reference proteome</keyword>
<proteinExistence type="inferred from homology"/>
<evidence type="ECO:0000256" key="1">
    <source>
        <dbReference type="ARBA" id="ARBA00004141"/>
    </source>
</evidence>
<dbReference type="SMART" id="SM00679">
    <property type="entry name" value="CTNS"/>
    <property type="match status" value="2"/>
</dbReference>